<dbReference type="PANTHER" id="PTHR46509">
    <property type="entry name" value="PHOSPHOADENOSINE PHOSPHOSULFATE REDUCTASE"/>
    <property type="match status" value="1"/>
</dbReference>
<evidence type="ECO:0000256" key="2">
    <source>
        <dbReference type="ARBA" id="ARBA00023002"/>
    </source>
</evidence>
<evidence type="ECO:0000256" key="1">
    <source>
        <dbReference type="ARBA" id="ARBA00009732"/>
    </source>
</evidence>
<dbReference type="NCBIfam" id="NF002537">
    <property type="entry name" value="PRK02090.1"/>
    <property type="match status" value="1"/>
</dbReference>
<dbReference type="KEGG" id="cyn:Cyan7425_2865"/>
<sequence length="240" mass="27657">MNMIQEEVQIDLQAANQQFNHATASAMIRWAGDTFGDRLVLSTSFGIHSAVMLHLVTQILPNIPVIWIDTGYLHKETYLYAEQLTNHFKLNLKVYQSQLSSARMEALYGKLWLRNDLESLNLHDQIRKVEPMQRALQELRATAWLSGLRKDQTDHRQNLEPINLQGSIYKVLPILYWSSQDVSQYMQTHHLPTHPLVDQGYVTIGDWFSSRPVTAADQNDRDTRFHGLKQECGLHLPLAL</sequence>
<dbReference type="EC" id="1.8.4.8" evidence="3"/>
<dbReference type="eggNOG" id="COG0175">
    <property type="taxonomic scope" value="Bacteria"/>
</dbReference>
<accession>B8HKX6</accession>
<protein>
    <recommendedName>
        <fullName evidence="3">Phosphoadenosine 5'-phosphosulfate reductase</fullName>
        <shortName evidence="3">PAPS reductase</shortName>
        <ecNumber evidence="3">1.8.4.8</ecNumber>
    </recommendedName>
    <alternativeName>
        <fullName evidence="3">3'-phosphoadenylylsulfate reductase</fullName>
    </alternativeName>
    <alternativeName>
        <fullName evidence="3">PAPS reductase, thioredoxin dependent</fullName>
    </alternativeName>
    <alternativeName>
        <fullName evidence="3">PAPS sulfotransferase</fullName>
    </alternativeName>
    <alternativeName>
        <fullName evidence="3">PAdoPS reductase</fullName>
    </alternativeName>
</protein>
<dbReference type="EMBL" id="CP001344">
    <property type="protein sequence ID" value="ACL45208.1"/>
    <property type="molecule type" value="Genomic_DNA"/>
</dbReference>
<dbReference type="HOGENOM" id="CLU_044089_3_0_3"/>
<evidence type="ECO:0000256" key="3">
    <source>
        <dbReference type="HAMAP-Rule" id="MF_00063"/>
    </source>
</evidence>
<dbReference type="InterPro" id="IPR011800">
    <property type="entry name" value="PAPS_reductase_CysH"/>
</dbReference>
<feature type="active site" description="Nucleophile; cysteine thiosulfonate intermediate" evidence="3">
    <location>
        <position position="232"/>
    </location>
</feature>
<dbReference type="HAMAP" id="MF_00063">
    <property type="entry name" value="CysH"/>
    <property type="match status" value="1"/>
</dbReference>
<dbReference type="SUPFAM" id="SSF52402">
    <property type="entry name" value="Adenine nucleotide alpha hydrolases-like"/>
    <property type="match status" value="1"/>
</dbReference>
<name>B8HKX6_CYAP4</name>
<dbReference type="Pfam" id="PF01507">
    <property type="entry name" value="PAPS_reduct"/>
    <property type="match status" value="1"/>
</dbReference>
<proteinExistence type="inferred from homology"/>
<gene>
    <name evidence="3" type="primary">cysH</name>
    <name evidence="5" type="ordered locus">Cyan7425_2865</name>
</gene>
<evidence type="ECO:0000313" key="5">
    <source>
        <dbReference type="EMBL" id="ACL45208.1"/>
    </source>
</evidence>
<comment type="caution">
    <text evidence="3">Lacks conserved residue(s) required for the propagation of feature annotation.</text>
</comment>
<dbReference type="Gene3D" id="3.40.50.620">
    <property type="entry name" value="HUPs"/>
    <property type="match status" value="1"/>
</dbReference>
<keyword evidence="3" id="KW-0963">Cytoplasm</keyword>
<dbReference type="PANTHER" id="PTHR46509:SF1">
    <property type="entry name" value="PHOSPHOADENOSINE PHOSPHOSULFATE REDUCTASE"/>
    <property type="match status" value="1"/>
</dbReference>
<dbReference type="InterPro" id="IPR004511">
    <property type="entry name" value="PAPS/APS_Rdtase"/>
</dbReference>
<dbReference type="PIRSF" id="PIRSF000857">
    <property type="entry name" value="PAPS_reductase"/>
    <property type="match status" value="1"/>
</dbReference>
<keyword evidence="2 3" id="KW-0560">Oxidoreductase</keyword>
<comment type="pathway">
    <text evidence="3">Sulfur metabolism; hydrogen sulfide biosynthesis; sulfite from sulfate: step 3/3.</text>
</comment>
<dbReference type="CDD" id="cd23945">
    <property type="entry name" value="PAPS_reductase"/>
    <property type="match status" value="1"/>
</dbReference>
<dbReference type="InterPro" id="IPR002500">
    <property type="entry name" value="PAPS_reduct_dom"/>
</dbReference>
<dbReference type="UniPathway" id="UPA00140">
    <property type="reaction ID" value="UER00206"/>
</dbReference>
<comment type="catalytic activity">
    <reaction evidence="3">
        <text>[thioredoxin]-disulfide + sulfite + adenosine 3',5'-bisphosphate + 2 H(+) = [thioredoxin]-dithiol + 3'-phosphoadenylyl sulfate</text>
        <dbReference type="Rhea" id="RHEA:11724"/>
        <dbReference type="Rhea" id="RHEA-COMP:10698"/>
        <dbReference type="Rhea" id="RHEA-COMP:10700"/>
        <dbReference type="ChEBI" id="CHEBI:15378"/>
        <dbReference type="ChEBI" id="CHEBI:17359"/>
        <dbReference type="ChEBI" id="CHEBI:29950"/>
        <dbReference type="ChEBI" id="CHEBI:50058"/>
        <dbReference type="ChEBI" id="CHEBI:58339"/>
        <dbReference type="ChEBI" id="CHEBI:58343"/>
        <dbReference type="EC" id="1.8.4.8"/>
    </reaction>
</comment>
<dbReference type="AlphaFoldDB" id="B8HKX6"/>
<dbReference type="InterPro" id="IPR014729">
    <property type="entry name" value="Rossmann-like_a/b/a_fold"/>
</dbReference>
<comment type="subcellular location">
    <subcellularLocation>
        <location evidence="3">Cytoplasm</location>
    </subcellularLocation>
</comment>
<feature type="domain" description="Phosphoadenosine phosphosulphate reductase" evidence="4">
    <location>
        <begin position="39"/>
        <end position="212"/>
    </location>
</feature>
<dbReference type="GO" id="GO:0005737">
    <property type="term" value="C:cytoplasm"/>
    <property type="evidence" value="ECO:0007669"/>
    <property type="project" value="UniProtKB-SubCell"/>
</dbReference>
<dbReference type="NCBIfam" id="TIGR00434">
    <property type="entry name" value="cysH"/>
    <property type="match status" value="1"/>
</dbReference>
<dbReference type="GO" id="GO:0070814">
    <property type="term" value="P:hydrogen sulfide biosynthetic process"/>
    <property type="evidence" value="ECO:0007669"/>
    <property type="project" value="UniProtKB-UniRule"/>
</dbReference>
<reference evidence="5" key="1">
    <citation type="submission" date="2009-01" db="EMBL/GenBank/DDBJ databases">
        <title>Complete sequence of chromosome Cyanothece sp. PCC 7425.</title>
        <authorList>
            <consortium name="US DOE Joint Genome Institute"/>
            <person name="Lucas S."/>
            <person name="Copeland A."/>
            <person name="Lapidus A."/>
            <person name="Glavina del Rio T."/>
            <person name="Dalin E."/>
            <person name="Tice H."/>
            <person name="Bruce D."/>
            <person name="Goodwin L."/>
            <person name="Pitluck S."/>
            <person name="Sims D."/>
            <person name="Meineke L."/>
            <person name="Brettin T."/>
            <person name="Detter J.C."/>
            <person name="Han C."/>
            <person name="Larimer F."/>
            <person name="Land M."/>
            <person name="Hauser L."/>
            <person name="Kyrpides N."/>
            <person name="Ovchinnikova G."/>
            <person name="Liberton M."/>
            <person name="Stoeckel J."/>
            <person name="Banerjee A."/>
            <person name="Singh A."/>
            <person name="Page L."/>
            <person name="Sato H."/>
            <person name="Zhao L."/>
            <person name="Sherman L."/>
            <person name="Pakrasi H."/>
            <person name="Richardson P."/>
        </authorList>
    </citation>
    <scope>NUCLEOTIDE SEQUENCE</scope>
    <source>
        <strain evidence="5">PCC 7425</strain>
    </source>
</reference>
<comment type="function">
    <text evidence="3">Catalyzes the formation of sulfite from phosphoadenosine 5'-phosphosulfate (PAPS) using thioredoxin as an electron donor.</text>
</comment>
<dbReference type="STRING" id="395961.Cyan7425_2865"/>
<dbReference type="GO" id="GO:0019379">
    <property type="term" value="P:sulfate assimilation, phosphoadenylyl sulfate reduction by phosphoadenylyl-sulfate reductase (thioredoxin)"/>
    <property type="evidence" value="ECO:0007669"/>
    <property type="project" value="UniProtKB-UniRule"/>
</dbReference>
<dbReference type="NCBIfam" id="TIGR02057">
    <property type="entry name" value="PAPS_reductase"/>
    <property type="match status" value="1"/>
</dbReference>
<organism evidence="5">
    <name type="scientific">Cyanothece sp. (strain PCC 7425 / ATCC 29141)</name>
    <dbReference type="NCBI Taxonomy" id="395961"/>
    <lineage>
        <taxon>Bacteria</taxon>
        <taxon>Bacillati</taxon>
        <taxon>Cyanobacteriota</taxon>
        <taxon>Cyanophyceae</taxon>
        <taxon>Gomontiellales</taxon>
        <taxon>Cyanothecaceae</taxon>
        <taxon>Cyanothece</taxon>
    </lineage>
</organism>
<comment type="similarity">
    <text evidence="1 3">Belongs to the PAPS reductase family. CysH subfamily.</text>
</comment>
<evidence type="ECO:0000259" key="4">
    <source>
        <dbReference type="Pfam" id="PF01507"/>
    </source>
</evidence>
<dbReference type="GO" id="GO:0004604">
    <property type="term" value="F:phosphoadenylyl-sulfate reductase (thioredoxin) activity"/>
    <property type="evidence" value="ECO:0007669"/>
    <property type="project" value="UniProtKB-UniRule"/>
</dbReference>